<dbReference type="GO" id="GO:0005506">
    <property type="term" value="F:iron ion binding"/>
    <property type="evidence" value="ECO:0007669"/>
    <property type="project" value="InterPro"/>
</dbReference>
<evidence type="ECO:0008006" key="16">
    <source>
        <dbReference type="Google" id="ProtNLM"/>
    </source>
</evidence>
<evidence type="ECO:0000256" key="12">
    <source>
        <dbReference type="PIRSR" id="PIRSR602403-1"/>
    </source>
</evidence>
<dbReference type="Gene3D" id="1.10.630.10">
    <property type="entry name" value="Cytochrome P450"/>
    <property type="match status" value="1"/>
</dbReference>
<dbReference type="EMBL" id="OZ034817">
    <property type="protein sequence ID" value="CAL1385753.1"/>
    <property type="molecule type" value="Genomic_DNA"/>
</dbReference>
<evidence type="ECO:0000256" key="7">
    <source>
        <dbReference type="ARBA" id="ARBA00022989"/>
    </source>
</evidence>
<keyword evidence="5" id="KW-0812">Transmembrane</keyword>
<feature type="binding site" description="axial binding residue" evidence="12">
    <location>
        <position position="108"/>
    </location>
    <ligand>
        <name>heme</name>
        <dbReference type="ChEBI" id="CHEBI:30413"/>
    </ligand>
    <ligandPart>
        <name>Fe</name>
        <dbReference type="ChEBI" id="CHEBI:18248"/>
    </ligandPart>
</feature>
<evidence type="ECO:0000256" key="6">
    <source>
        <dbReference type="ARBA" id="ARBA00022723"/>
    </source>
</evidence>
<dbReference type="InterPro" id="IPR036396">
    <property type="entry name" value="Cyt_P450_sf"/>
</dbReference>
<accession>A0AAV2EJB6</accession>
<comment type="cofactor">
    <cofactor evidence="1 12">
        <name>heme</name>
        <dbReference type="ChEBI" id="CHEBI:30413"/>
    </cofactor>
</comment>
<keyword evidence="9 12" id="KW-0408">Iron</keyword>
<proteinExistence type="inferred from homology"/>
<dbReference type="Pfam" id="PF00067">
    <property type="entry name" value="p450"/>
    <property type="match status" value="1"/>
</dbReference>
<dbReference type="PRINTS" id="PR00465">
    <property type="entry name" value="EP450IV"/>
</dbReference>
<evidence type="ECO:0000256" key="2">
    <source>
        <dbReference type="ARBA" id="ARBA00004167"/>
    </source>
</evidence>
<evidence type="ECO:0000256" key="3">
    <source>
        <dbReference type="ARBA" id="ARBA00010617"/>
    </source>
</evidence>
<keyword evidence="15" id="KW-1185">Reference proteome</keyword>
<keyword evidence="4 12" id="KW-0349">Heme</keyword>
<keyword evidence="8 13" id="KW-0560">Oxidoreductase</keyword>
<sequence>MTLWCKLEEYGIHELAYLKLVIKEMLRLHTPTPLVFPRECSEECRIGGYDDTPLKTTMLVNVWAISRDPRYWGAEAEKFLPERFLDEKVNFRGADFEFLPFGAGRRMCPGIAFG</sequence>
<dbReference type="InterPro" id="IPR002403">
    <property type="entry name" value="Cyt_P450_E_grp-IV"/>
</dbReference>
<evidence type="ECO:0000256" key="5">
    <source>
        <dbReference type="ARBA" id="ARBA00022692"/>
    </source>
</evidence>
<evidence type="ECO:0000256" key="11">
    <source>
        <dbReference type="ARBA" id="ARBA00023136"/>
    </source>
</evidence>
<dbReference type="Proteomes" id="UP001497516">
    <property type="component" value="Chromosome 4"/>
</dbReference>
<comment type="subcellular location">
    <subcellularLocation>
        <location evidence="2">Membrane</location>
        <topology evidence="2">Single-pass membrane protein</topology>
    </subcellularLocation>
</comment>
<dbReference type="AlphaFoldDB" id="A0AAV2EJB6"/>
<gene>
    <name evidence="14" type="ORF">LTRI10_LOCUS26868</name>
</gene>
<dbReference type="PANTHER" id="PTHR47953">
    <property type="entry name" value="OS08G0105600 PROTEIN"/>
    <property type="match status" value="1"/>
</dbReference>
<evidence type="ECO:0000256" key="10">
    <source>
        <dbReference type="ARBA" id="ARBA00023033"/>
    </source>
</evidence>
<name>A0AAV2EJB6_9ROSI</name>
<dbReference type="InterPro" id="IPR052306">
    <property type="entry name" value="CYP450_71D"/>
</dbReference>
<evidence type="ECO:0000313" key="14">
    <source>
        <dbReference type="EMBL" id="CAL1385753.1"/>
    </source>
</evidence>
<evidence type="ECO:0000256" key="9">
    <source>
        <dbReference type="ARBA" id="ARBA00023004"/>
    </source>
</evidence>
<reference evidence="14 15" key="1">
    <citation type="submission" date="2024-04" db="EMBL/GenBank/DDBJ databases">
        <authorList>
            <person name="Fracassetti M."/>
        </authorList>
    </citation>
    <scope>NUCLEOTIDE SEQUENCE [LARGE SCALE GENOMIC DNA]</scope>
</reference>
<evidence type="ECO:0000256" key="13">
    <source>
        <dbReference type="RuleBase" id="RU000461"/>
    </source>
</evidence>
<protein>
    <recommendedName>
        <fullName evidence="16">Cytochrome P450</fullName>
    </recommendedName>
</protein>
<evidence type="ECO:0000256" key="8">
    <source>
        <dbReference type="ARBA" id="ARBA00023002"/>
    </source>
</evidence>
<comment type="similarity">
    <text evidence="3 13">Belongs to the cytochrome P450 family.</text>
</comment>
<evidence type="ECO:0000256" key="4">
    <source>
        <dbReference type="ARBA" id="ARBA00022617"/>
    </source>
</evidence>
<keyword evidence="6 12" id="KW-0479">Metal-binding</keyword>
<keyword evidence="10 13" id="KW-0503">Monooxygenase</keyword>
<dbReference type="GO" id="GO:0020037">
    <property type="term" value="F:heme binding"/>
    <property type="evidence" value="ECO:0007669"/>
    <property type="project" value="InterPro"/>
</dbReference>
<organism evidence="14 15">
    <name type="scientific">Linum trigynum</name>
    <dbReference type="NCBI Taxonomy" id="586398"/>
    <lineage>
        <taxon>Eukaryota</taxon>
        <taxon>Viridiplantae</taxon>
        <taxon>Streptophyta</taxon>
        <taxon>Embryophyta</taxon>
        <taxon>Tracheophyta</taxon>
        <taxon>Spermatophyta</taxon>
        <taxon>Magnoliopsida</taxon>
        <taxon>eudicotyledons</taxon>
        <taxon>Gunneridae</taxon>
        <taxon>Pentapetalae</taxon>
        <taxon>rosids</taxon>
        <taxon>fabids</taxon>
        <taxon>Malpighiales</taxon>
        <taxon>Linaceae</taxon>
        <taxon>Linum</taxon>
    </lineage>
</organism>
<keyword evidence="11" id="KW-0472">Membrane</keyword>
<keyword evidence="7" id="KW-1133">Transmembrane helix</keyword>
<evidence type="ECO:0000313" key="15">
    <source>
        <dbReference type="Proteomes" id="UP001497516"/>
    </source>
</evidence>
<evidence type="ECO:0000256" key="1">
    <source>
        <dbReference type="ARBA" id="ARBA00001971"/>
    </source>
</evidence>
<dbReference type="PROSITE" id="PS00086">
    <property type="entry name" value="CYTOCHROME_P450"/>
    <property type="match status" value="1"/>
</dbReference>
<dbReference type="GO" id="GO:0016020">
    <property type="term" value="C:membrane"/>
    <property type="evidence" value="ECO:0007669"/>
    <property type="project" value="UniProtKB-SubCell"/>
</dbReference>
<dbReference type="InterPro" id="IPR001128">
    <property type="entry name" value="Cyt_P450"/>
</dbReference>
<dbReference type="PANTHER" id="PTHR47953:SF19">
    <property type="entry name" value="OS06G0641600 PROTEIN"/>
    <property type="match status" value="1"/>
</dbReference>
<dbReference type="SUPFAM" id="SSF48264">
    <property type="entry name" value="Cytochrome P450"/>
    <property type="match status" value="1"/>
</dbReference>
<dbReference type="GO" id="GO:0004497">
    <property type="term" value="F:monooxygenase activity"/>
    <property type="evidence" value="ECO:0007669"/>
    <property type="project" value="UniProtKB-KW"/>
</dbReference>
<dbReference type="GO" id="GO:0016705">
    <property type="term" value="F:oxidoreductase activity, acting on paired donors, with incorporation or reduction of molecular oxygen"/>
    <property type="evidence" value="ECO:0007669"/>
    <property type="project" value="InterPro"/>
</dbReference>
<dbReference type="InterPro" id="IPR017972">
    <property type="entry name" value="Cyt_P450_CS"/>
</dbReference>